<accession>Q6QXL4</accession>
<reference evidence="3" key="2">
    <citation type="journal article" date="2014" name="Arch. Virol.">
        <title>Complete genome sequence of Agrotis segetum granulovirus Shanghai strain.</title>
        <authorList>
            <person name="Zhang X."/>
            <person name="Liang Z."/>
            <person name="Yin X."/>
            <person name="Wang J."/>
            <person name="Shao X."/>
        </authorList>
    </citation>
    <scope>NUCLEOTIDE SEQUENCE</scope>
    <source>
        <strain evidence="3">L1</strain>
    </source>
</reference>
<proteinExistence type="predicted"/>
<evidence type="ECO:0000313" key="2">
    <source>
        <dbReference type="EMBL" id="AAS82644.1"/>
    </source>
</evidence>
<dbReference type="EMBL" id="KC994902">
    <property type="protein sequence ID" value="AHN92144.1"/>
    <property type="molecule type" value="Genomic_DNA"/>
</dbReference>
<name>Q6QXL4_GVAS</name>
<evidence type="ECO:0000313" key="6">
    <source>
        <dbReference type="Proteomes" id="UP000232958"/>
    </source>
</evidence>
<organismHost>
    <name type="scientific">Agrotis segetum</name>
    <name type="common">Turnip moth</name>
    <dbReference type="NCBI Taxonomy" id="47767"/>
</organismHost>
<dbReference type="InterPro" id="IPR008563">
    <property type="entry name" value="AcMNPV_AC81"/>
</dbReference>
<dbReference type="Pfam" id="PF05820">
    <property type="entry name" value="Ac81"/>
    <property type="match status" value="1"/>
</dbReference>
<evidence type="ECO:0000256" key="1">
    <source>
        <dbReference type="SAM" id="Phobius"/>
    </source>
</evidence>
<sequence>MSSQNNSKDRVKFDSEVLLRYIYDYSLTASNEPNVIKICRVKVRKTGGAVLAHYYAQVFVSNKFSFEFHPGSQPKTFQNVDTEKEHLPVCVKFMCDECTKQELRDYIEGENQFNIAFKNCESILCKRKSVQTVIITILIVVLLINLVNFSALNIIVIAFLLILLYIVNNYLLSKPKVSICKHYKLNKRANFIEKICK</sequence>
<evidence type="ECO:0000313" key="3">
    <source>
        <dbReference type="EMBL" id="AHN92144.1"/>
    </source>
</evidence>
<dbReference type="OrthoDB" id="10138at10239"/>
<keyword evidence="1" id="KW-1133">Transmembrane helix</keyword>
<dbReference type="EMBL" id="AY522332">
    <property type="protein sequence ID" value="AAS82644.1"/>
    <property type="molecule type" value="Genomic_DNA"/>
</dbReference>
<keyword evidence="1" id="KW-0472">Membrane</keyword>
<feature type="transmembrane region" description="Helical" evidence="1">
    <location>
        <begin position="130"/>
        <end position="148"/>
    </location>
</feature>
<dbReference type="Proteomes" id="UP000232958">
    <property type="component" value="Segment"/>
</dbReference>
<organism evidence="2 5">
    <name type="scientific">Agrotis segetum granulosis virus</name>
    <name type="common">AsGV</name>
    <name type="synonym">Agrotis segetum granulovirus</name>
    <dbReference type="NCBI Taxonomy" id="10464"/>
    <lineage>
        <taxon>Viruses</taxon>
        <taxon>Viruses incertae sedis</taxon>
        <taxon>Naldaviricetes</taxon>
        <taxon>Lefavirales</taxon>
        <taxon>Baculoviridae</taxon>
        <taxon>Betabaculovirus</taxon>
        <taxon>Betabaculovirus agsegetum</taxon>
    </lineage>
</organism>
<gene>
    <name evidence="2" type="primary">ORF94</name>
    <name evidence="3" type="ORF">AsGV105</name>
    <name evidence="4" type="ORF">AsGV108</name>
    <name evidence="2" type="ORF">AsGVgp094</name>
</gene>
<dbReference type="EMBL" id="KR584663">
    <property type="protein sequence ID" value="AKN63382.1"/>
    <property type="molecule type" value="Genomic_DNA"/>
</dbReference>
<feature type="transmembrane region" description="Helical" evidence="1">
    <location>
        <begin position="154"/>
        <end position="172"/>
    </location>
</feature>
<protein>
    <submittedName>
        <fullName evidence="2">ORF94</fullName>
    </submittedName>
</protein>
<keyword evidence="1" id="KW-0812">Transmembrane</keyword>
<reference evidence="2 5" key="1">
    <citation type="submission" date="2004-09" db="EMBL/GenBank/DDBJ databases">
        <authorList>
            <person name="Ai X.L."/>
            <person name="Wang Z.F."/>
            <person name="Wang B."/>
            <person name="Zhang W."/>
            <person name="Li F."/>
            <person name="Fu J.H."/>
            <person name="Cui C.S."/>
            <person name="Shi Y.H."/>
            <person name="He M."/>
        </authorList>
    </citation>
    <scope>NUCLEOTIDE SEQUENCE [LARGE SCALE GENOMIC DNA]</scope>
</reference>
<evidence type="ECO:0000313" key="5">
    <source>
        <dbReference type="Proteomes" id="UP000202635"/>
    </source>
</evidence>
<keyword evidence="6" id="KW-1185">Reference proteome</keyword>
<evidence type="ECO:0000313" key="4">
    <source>
        <dbReference type="EMBL" id="AKN63382.1"/>
    </source>
</evidence>
<dbReference type="Proteomes" id="UP000202635">
    <property type="component" value="Genome"/>
</dbReference>
<reference evidence="4 6" key="3">
    <citation type="submission" date="2015-05" db="EMBL/GenBank/DDBJ databases">
        <title>Complete Sequence of an Agrotis segetum granulovirus isolate from Europe.</title>
        <authorList>
            <person name="Gueli Alletti G."/>
            <person name="Wennmann J.T."/>
            <person name="Jehle J.A."/>
        </authorList>
    </citation>
    <scope>NUCLEOTIDE SEQUENCE [LARGE SCALE GENOMIC DNA]</scope>
    <source>
        <strain evidence="4 6">DA</strain>
    </source>
</reference>